<reference evidence="2 3" key="1">
    <citation type="journal article" date="2018" name="J. Microbiol.">
        <title>Leifsonia flava sp. nov., a novel actinobacterium isolated from the rhizosphere of Aquilegia viridiflora.</title>
        <authorList>
            <person name="Cai Y."/>
            <person name="Tao W.Z."/>
            <person name="Ma Y.J."/>
            <person name="Cheng J."/>
            <person name="Zhang M.Y."/>
            <person name="Zhang Y.X."/>
        </authorList>
    </citation>
    <scope>NUCLEOTIDE SEQUENCE [LARGE SCALE GENOMIC DNA]</scope>
    <source>
        <strain evidence="2 3">SYP-B2174</strain>
    </source>
</reference>
<organism evidence="2 3">
    <name type="scientific">Orlajensenia leifsoniae</name>
    <dbReference type="NCBI Taxonomy" id="2561933"/>
    <lineage>
        <taxon>Bacteria</taxon>
        <taxon>Bacillati</taxon>
        <taxon>Actinomycetota</taxon>
        <taxon>Actinomycetes</taxon>
        <taxon>Micrococcales</taxon>
        <taxon>Microbacteriaceae</taxon>
        <taxon>Orlajensenia</taxon>
    </lineage>
</organism>
<name>A0A4Y9QUT7_9MICO</name>
<dbReference type="AlphaFoldDB" id="A0A4Y9QUT7"/>
<proteinExistence type="predicted"/>
<accession>A0A4Y9QUT7</accession>
<dbReference type="RefSeq" id="WP_135121218.1">
    <property type="nucleotide sequence ID" value="NZ_SPQZ01000006.1"/>
</dbReference>
<evidence type="ECO:0000259" key="1">
    <source>
        <dbReference type="Pfam" id="PF13474"/>
    </source>
</evidence>
<dbReference type="Proteomes" id="UP000298127">
    <property type="component" value="Unassembled WGS sequence"/>
</dbReference>
<dbReference type="Pfam" id="PF13474">
    <property type="entry name" value="SnoaL_3"/>
    <property type="match status" value="1"/>
</dbReference>
<keyword evidence="3" id="KW-1185">Reference proteome</keyword>
<dbReference type="EMBL" id="SPQZ01000006">
    <property type="protein sequence ID" value="TFV95272.1"/>
    <property type="molecule type" value="Genomic_DNA"/>
</dbReference>
<gene>
    <name evidence="2" type="ORF">E4M00_14545</name>
</gene>
<feature type="domain" description="SnoaL-like" evidence="1">
    <location>
        <begin position="24"/>
        <end position="139"/>
    </location>
</feature>
<protein>
    <submittedName>
        <fullName evidence="2">DUF4440 domain-containing protein</fullName>
    </submittedName>
</protein>
<dbReference type="Gene3D" id="3.10.450.50">
    <property type="match status" value="1"/>
</dbReference>
<dbReference type="InterPro" id="IPR032710">
    <property type="entry name" value="NTF2-like_dom_sf"/>
</dbReference>
<comment type="caution">
    <text evidence="2">The sequence shown here is derived from an EMBL/GenBank/DDBJ whole genome shotgun (WGS) entry which is preliminary data.</text>
</comment>
<dbReference type="InterPro" id="IPR037401">
    <property type="entry name" value="SnoaL-like"/>
</dbReference>
<evidence type="ECO:0000313" key="2">
    <source>
        <dbReference type="EMBL" id="TFV95272.1"/>
    </source>
</evidence>
<dbReference type="SUPFAM" id="SSF54427">
    <property type="entry name" value="NTF2-like"/>
    <property type="match status" value="1"/>
</dbReference>
<evidence type="ECO:0000313" key="3">
    <source>
        <dbReference type="Proteomes" id="UP000298127"/>
    </source>
</evidence>
<sequence length="141" mass="15603">MTTLLDLDREIDETEIGWLLSKRASAVKARDADYLVSRFAPGSTGFDLTPAPIAPGSTITDAADLRDWFDGFEDSIEYSVRDLAVVVGDDVAFAHSVDRFTATPVGGRRFQLWLRVTTGLRRSRGVWLITHEHRSVAAPPE</sequence>